<keyword evidence="1" id="KW-1003">Cell membrane</keyword>
<dbReference type="AlphaFoldDB" id="A0A7J7LPD9"/>
<keyword evidence="1" id="KW-0472">Membrane</keyword>
<reference evidence="2 3" key="1">
    <citation type="journal article" date="2020" name="IScience">
        <title>Genome Sequencing of the Endangered Kingdonia uniflora (Circaeasteraceae, Ranunculales) Reveals Potential Mechanisms of Evolutionary Specialization.</title>
        <authorList>
            <person name="Sun Y."/>
            <person name="Deng T."/>
            <person name="Zhang A."/>
            <person name="Moore M.J."/>
            <person name="Landis J.B."/>
            <person name="Lin N."/>
            <person name="Zhang H."/>
            <person name="Zhang X."/>
            <person name="Huang J."/>
            <person name="Zhang X."/>
            <person name="Sun H."/>
            <person name="Wang H."/>
        </authorList>
    </citation>
    <scope>NUCLEOTIDE SEQUENCE [LARGE SCALE GENOMIC DNA]</scope>
    <source>
        <strain evidence="2">TB1705</strain>
        <tissue evidence="2">Leaf</tissue>
    </source>
</reference>
<keyword evidence="3" id="KW-1185">Reference proteome</keyword>
<dbReference type="InterPro" id="IPR027705">
    <property type="entry name" value="Flotillin_fam"/>
</dbReference>
<proteinExistence type="inferred from homology"/>
<evidence type="ECO:0000313" key="2">
    <source>
        <dbReference type="EMBL" id="KAF6144536.1"/>
    </source>
</evidence>
<sequence length="160" mass="18045">MNYTFHAMSAEKLSFLLSVVSTIGPRVDDFGSFLRRNKWRDSQTREAEALKNQAKASLFAIKQKAEGEPNAKFKEADGDLYTKIKEVEGLRAFGNGQGFYVKTLMDSFGGSYTVARDYLMINNEIFENIVRINSDVVRGLQPKISIWTNGGDNLDGFRWG</sequence>
<protein>
    <recommendedName>
        <fullName evidence="1">Flotillin-like</fullName>
    </recommendedName>
</protein>
<evidence type="ECO:0000256" key="1">
    <source>
        <dbReference type="RuleBase" id="RU366054"/>
    </source>
</evidence>
<dbReference type="OrthoDB" id="6080404at2759"/>
<comment type="caution">
    <text evidence="2">The sequence shown here is derived from an EMBL/GenBank/DDBJ whole genome shotgun (WGS) entry which is preliminary data.</text>
</comment>
<comment type="similarity">
    <text evidence="1">Belongs to the band 7/mec-2 family. Flotillin subfamily.</text>
</comment>
<organism evidence="2 3">
    <name type="scientific">Kingdonia uniflora</name>
    <dbReference type="NCBI Taxonomy" id="39325"/>
    <lineage>
        <taxon>Eukaryota</taxon>
        <taxon>Viridiplantae</taxon>
        <taxon>Streptophyta</taxon>
        <taxon>Embryophyta</taxon>
        <taxon>Tracheophyta</taxon>
        <taxon>Spermatophyta</taxon>
        <taxon>Magnoliopsida</taxon>
        <taxon>Ranunculales</taxon>
        <taxon>Circaeasteraceae</taxon>
        <taxon>Kingdonia</taxon>
    </lineage>
</organism>
<dbReference type="GO" id="GO:0005901">
    <property type="term" value="C:caveola"/>
    <property type="evidence" value="ECO:0007669"/>
    <property type="project" value="UniProtKB-SubCell"/>
</dbReference>
<name>A0A7J7LPD9_9MAGN</name>
<accession>A0A7J7LPD9</accession>
<dbReference type="PANTHER" id="PTHR13806">
    <property type="entry name" value="FLOTILLIN-RELATED"/>
    <property type="match status" value="1"/>
</dbReference>
<gene>
    <name evidence="2" type="ORF">GIB67_023982</name>
</gene>
<comment type="subcellular location">
    <subcellularLocation>
        <location evidence="1">Cell membrane</location>
        <topology evidence="1">Lipid-anchor</topology>
    </subcellularLocation>
    <subcellularLocation>
        <location evidence="1">Membrane</location>
        <location evidence="1">Caveola</location>
    </subcellularLocation>
</comment>
<evidence type="ECO:0000313" key="3">
    <source>
        <dbReference type="Proteomes" id="UP000541444"/>
    </source>
</evidence>
<dbReference type="PANTHER" id="PTHR13806:SF31">
    <property type="entry name" value="FLOTILLIN-LIKE PROTEIN 1-RELATED"/>
    <property type="match status" value="1"/>
</dbReference>
<dbReference type="Proteomes" id="UP000541444">
    <property type="component" value="Unassembled WGS sequence"/>
</dbReference>
<dbReference type="EMBL" id="JACGCM010002117">
    <property type="protein sequence ID" value="KAF6144536.1"/>
    <property type="molecule type" value="Genomic_DNA"/>
</dbReference>